<dbReference type="InterPro" id="IPR038709">
    <property type="entry name" value="RpoN_core-bd_sf"/>
</dbReference>
<keyword evidence="8" id="KW-0804">Transcription</keyword>
<dbReference type="PIRSF" id="PIRSF000774">
    <property type="entry name" value="RpoN"/>
    <property type="match status" value="1"/>
</dbReference>
<reference evidence="12 13" key="1">
    <citation type="submission" date="2020-03" db="EMBL/GenBank/DDBJ databases">
        <title>Genomic Encyclopedia of Type Strains, Phase IV (KMG-IV): sequencing the most valuable type-strain genomes for metagenomic binning, comparative biology and taxonomic classification.</title>
        <authorList>
            <person name="Goeker M."/>
        </authorList>
    </citation>
    <scope>NUCLEOTIDE SEQUENCE [LARGE SCALE GENOMIC DNA]</scope>
    <source>
        <strain evidence="12 13">DSM 105096</strain>
    </source>
</reference>
<dbReference type="Pfam" id="PF00309">
    <property type="entry name" value="Sigma54_AID"/>
    <property type="match status" value="1"/>
</dbReference>
<evidence type="ECO:0000256" key="7">
    <source>
        <dbReference type="ARBA" id="ARBA00023125"/>
    </source>
</evidence>
<feature type="compositionally biased region" description="Basic and acidic residues" evidence="9">
    <location>
        <begin position="36"/>
        <end position="45"/>
    </location>
</feature>
<keyword evidence="3" id="KW-0808">Transferase</keyword>
<gene>
    <name evidence="12" type="ORF">GGR27_002626</name>
</gene>
<dbReference type="NCBIfam" id="TIGR02395">
    <property type="entry name" value="rpoN_sigma"/>
    <property type="match status" value="1"/>
</dbReference>
<evidence type="ECO:0000313" key="13">
    <source>
        <dbReference type="Proteomes" id="UP000770785"/>
    </source>
</evidence>
<keyword evidence="6" id="KW-0731">Sigma factor</keyword>
<keyword evidence="7" id="KW-0238">DNA-binding</keyword>
<feature type="region of interest" description="Disordered" evidence="9">
    <location>
        <begin position="86"/>
        <end position="105"/>
    </location>
</feature>
<dbReference type="InterPro" id="IPR007634">
    <property type="entry name" value="RNA_pol_sigma_54_DNA-bd"/>
</dbReference>
<sequence length="499" mass="56906">MIGQNFKQKQSQTASPRQIQLMQLVQLPLMELENRIKEELERNPTLEEAAPAEPDTDEKAEERDEKEKDERNSDYDDDYFQQYLEDDPTSYNQSKKSDEDYAAPGSYTADETSLLQYLDSQISGLELQSHLEILIASQIIGNLDNDGYLQRSLTAIADDLLINYNLDVPVSEIQAVLKRVQTLDPPGIAARDLRECLLLQINHLVDYGDDIEDMQFADIVLAQRILKENFEAFSKKHYEKLQEKLDVDEDDLRDALREILRLNPKPASGLTGAAGGQSARTVVPDFVLSIQDGKLKLQLTARNAPDLKVSDHYQEMLKNFRKEQKESGKLTVAQKQAAGFIRQNIDSASWFIEAIQQRQQTLFSVMHAIMRYQEAFFRSGDVKDLRPMILKDIGEITGLDISTVSRVASSKFVQTDYGIHSLREFFSEGMTNQEGQEVSTTEIKDVLKTIIEEEDKRKPLADGTLQKELAKKGYDIARRTVAKYREQLGMPVARLRKEF</sequence>
<dbReference type="Gene3D" id="1.10.10.60">
    <property type="entry name" value="Homeodomain-like"/>
    <property type="match status" value="1"/>
</dbReference>
<dbReference type="PROSITE" id="PS50044">
    <property type="entry name" value="SIGMA54_3"/>
    <property type="match status" value="1"/>
</dbReference>
<evidence type="ECO:0000256" key="8">
    <source>
        <dbReference type="ARBA" id="ARBA00023163"/>
    </source>
</evidence>
<keyword evidence="5" id="KW-0805">Transcription regulation</keyword>
<evidence type="ECO:0000313" key="12">
    <source>
        <dbReference type="EMBL" id="NJC27113.1"/>
    </source>
</evidence>
<dbReference type="InterPro" id="IPR007046">
    <property type="entry name" value="RNA_pol_sigma_54_core-bd"/>
</dbReference>
<dbReference type="EMBL" id="JAATJH010000004">
    <property type="protein sequence ID" value="NJC27113.1"/>
    <property type="molecule type" value="Genomic_DNA"/>
</dbReference>
<evidence type="ECO:0000259" key="10">
    <source>
        <dbReference type="Pfam" id="PF04552"/>
    </source>
</evidence>
<name>A0ABX0XCV4_9BACT</name>
<evidence type="ECO:0000256" key="3">
    <source>
        <dbReference type="ARBA" id="ARBA00022679"/>
    </source>
</evidence>
<organism evidence="12 13">
    <name type="scientific">Neolewinella antarctica</name>
    <dbReference type="NCBI Taxonomy" id="442734"/>
    <lineage>
        <taxon>Bacteria</taxon>
        <taxon>Pseudomonadati</taxon>
        <taxon>Bacteroidota</taxon>
        <taxon>Saprospiria</taxon>
        <taxon>Saprospirales</taxon>
        <taxon>Lewinellaceae</taxon>
        <taxon>Neolewinella</taxon>
    </lineage>
</organism>
<proteinExistence type="inferred from homology"/>
<evidence type="ECO:0000256" key="2">
    <source>
        <dbReference type="ARBA" id="ARBA00022478"/>
    </source>
</evidence>
<comment type="similarity">
    <text evidence="1">Belongs to the sigma-54 factor family.</text>
</comment>
<dbReference type="PANTHER" id="PTHR32248:SF4">
    <property type="entry name" value="RNA POLYMERASE SIGMA-54 FACTOR"/>
    <property type="match status" value="1"/>
</dbReference>
<feature type="region of interest" description="Disordered" evidence="9">
    <location>
        <begin position="36"/>
        <end position="78"/>
    </location>
</feature>
<dbReference type="PRINTS" id="PR00045">
    <property type="entry name" value="SIGMA54FCT"/>
</dbReference>
<comment type="caution">
    <text evidence="12">The sequence shown here is derived from an EMBL/GenBank/DDBJ whole genome shotgun (WGS) entry which is preliminary data.</text>
</comment>
<dbReference type="Pfam" id="PF04963">
    <property type="entry name" value="Sigma54_CBD"/>
    <property type="match status" value="1"/>
</dbReference>
<feature type="compositionally biased region" description="Basic and acidic residues" evidence="9">
    <location>
        <begin position="60"/>
        <end position="74"/>
    </location>
</feature>
<dbReference type="InterPro" id="IPR000394">
    <property type="entry name" value="RNA_pol_sigma_54"/>
</dbReference>
<evidence type="ECO:0000259" key="11">
    <source>
        <dbReference type="Pfam" id="PF04963"/>
    </source>
</evidence>
<protein>
    <submittedName>
        <fullName evidence="12">RNA polymerase sigma-54 factor</fullName>
    </submittedName>
</protein>
<evidence type="ECO:0000256" key="6">
    <source>
        <dbReference type="ARBA" id="ARBA00023082"/>
    </source>
</evidence>
<evidence type="ECO:0000256" key="9">
    <source>
        <dbReference type="SAM" id="MobiDB-lite"/>
    </source>
</evidence>
<dbReference type="PANTHER" id="PTHR32248">
    <property type="entry name" value="RNA POLYMERASE SIGMA-54 FACTOR"/>
    <property type="match status" value="1"/>
</dbReference>
<evidence type="ECO:0000256" key="5">
    <source>
        <dbReference type="ARBA" id="ARBA00023015"/>
    </source>
</evidence>
<dbReference type="RefSeq" id="WP_168037926.1">
    <property type="nucleotide sequence ID" value="NZ_JAATJH010000004.1"/>
</dbReference>
<keyword evidence="13" id="KW-1185">Reference proteome</keyword>
<dbReference type="PROSITE" id="PS00718">
    <property type="entry name" value="SIGMA54_2"/>
    <property type="match status" value="1"/>
</dbReference>
<evidence type="ECO:0000256" key="1">
    <source>
        <dbReference type="ARBA" id="ARBA00008798"/>
    </source>
</evidence>
<keyword evidence="4" id="KW-0548">Nucleotidyltransferase</keyword>
<feature type="domain" description="RNA polymerase sigma factor 54 DNA-binding" evidence="10">
    <location>
        <begin position="340"/>
        <end position="497"/>
    </location>
</feature>
<dbReference type="Pfam" id="PF04552">
    <property type="entry name" value="Sigma54_DBD"/>
    <property type="match status" value="1"/>
</dbReference>
<feature type="domain" description="RNA polymerase sigma factor 54 core-binding" evidence="11">
    <location>
        <begin position="107"/>
        <end position="313"/>
    </location>
</feature>
<dbReference type="Proteomes" id="UP000770785">
    <property type="component" value="Unassembled WGS sequence"/>
</dbReference>
<evidence type="ECO:0000256" key="4">
    <source>
        <dbReference type="ARBA" id="ARBA00022695"/>
    </source>
</evidence>
<dbReference type="Gene3D" id="1.10.10.1330">
    <property type="entry name" value="RNA polymerase sigma-54 factor, core-binding domain"/>
    <property type="match status" value="1"/>
</dbReference>
<accession>A0ABX0XCV4</accession>
<keyword evidence="2" id="KW-0240">DNA-directed RNA polymerase</keyword>